<evidence type="ECO:0000256" key="9">
    <source>
        <dbReference type="ARBA" id="ARBA00022777"/>
    </source>
</evidence>
<feature type="non-terminal residue" evidence="14">
    <location>
        <position position="118"/>
    </location>
</feature>
<evidence type="ECO:0000256" key="11">
    <source>
        <dbReference type="ARBA" id="ARBA00030128"/>
    </source>
</evidence>
<dbReference type="PANTHER" id="PTHR23117">
    <property type="entry name" value="GUANYLATE KINASE-RELATED"/>
    <property type="match status" value="1"/>
</dbReference>
<comment type="subcellular location">
    <subcellularLocation>
        <location evidence="2">Cytoplasm</location>
    </subcellularLocation>
</comment>
<sequence length="118" mass="13611">MNIAVMNNIKYQTTGQIYIISAPSGAGKTSLVKKICEKYDFIKPSISFTTRKIRDDEVDGIDYFFIAKDEFEDKINKNEFLEYQNVYGNYYGSSLESVKKIINQGYDVLLEIDYKGML</sequence>
<dbReference type="GO" id="GO:0005829">
    <property type="term" value="C:cytosol"/>
    <property type="evidence" value="ECO:0007669"/>
    <property type="project" value="TreeGrafter"/>
</dbReference>
<evidence type="ECO:0000256" key="8">
    <source>
        <dbReference type="ARBA" id="ARBA00022741"/>
    </source>
</evidence>
<comment type="function">
    <text evidence="1">Essential for recycling GMP and indirectly, cGMP.</text>
</comment>
<name>A0A382YQ89_9ZZZZ</name>
<accession>A0A382YQ89</accession>
<evidence type="ECO:0000256" key="6">
    <source>
        <dbReference type="ARBA" id="ARBA00022490"/>
    </source>
</evidence>
<dbReference type="Gene3D" id="3.40.50.300">
    <property type="entry name" value="P-loop containing nucleotide triphosphate hydrolases"/>
    <property type="match status" value="1"/>
</dbReference>
<evidence type="ECO:0000256" key="3">
    <source>
        <dbReference type="ARBA" id="ARBA00005790"/>
    </source>
</evidence>
<evidence type="ECO:0000256" key="2">
    <source>
        <dbReference type="ARBA" id="ARBA00004496"/>
    </source>
</evidence>
<dbReference type="InterPro" id="IPR008145">
    <property type="entry name" value="GK/Ca_channel_bsu"/>
</dbReference>
<evidence type="ECO:0000256" key="4">
    <source>
        <dbReference type="ARBA" id="ARBA00012961"/>
    </source>
</evidence>
<keyword evidence="8" id="KW-0547">Nucleotide-binding</keyword>
<dbReference type="PROSITE" id="PS00856">
    <property type="entry name" value="GUANYLATE_KINASE_1"/>
    <property type="match status" value="1"/>
</dbReference>
<keyword evidence="6" id="KW-0963">Cytoplasm</keyword>
<evidence type="ECO:0000256" key="10">
    <source>
        <dbReference type="ARBA" id="ARBA00022840"/>
    </source>
</evidence>
<keyword evidence="7" id="KW-0808">Transferase</keyword>
<dbReference type="InterPro" id="IPR008144">
    <property type="entry name" value="Guanylate_kin-like_dom"/>
</dbReference>
<dbReference type="SUPFAM" id="SSF52540">
    <property type="entry name" value="P-loop containing nucleoside triphosphate hydrolases"/>
    <property type="match status" value="1"/>
</dbReference>
<reference evidence="14" key="1">
    <citation type="submission" date="2018-05" db="EMBL/GenBank/DDBJ databases">
        <authorList>
            <person name="Lanie J.A."/>
            <person name="Ng W.-L."/>
            <person name="Kazmierczak K.M."/>
            <person name="Andrzejewski T.M."/>
            <person name="Davidsen T.M."/>
            <person name="Wayne K.J."/>
            <person name="Tettelin H."/>
            <person name="Glass J.I."/>
            <person name="Rusch D."/>
            <person name="Podicherti R."/>
            <person name="Tsui H.-C.T."/>
            <person name="Winkler M.E."/>
        </authorList>
    </citation>
    <scope>NUCLEOTIDE SEQUENCE</scope>
</reference>
<evidence type="ECO:0000256" key="5">
    <source>
        <dbReference type="ARBA" id="ARBA00016296"/>
    </source>
</evidence>
<dbReference type="FunFam" id="3.30.63.10:FF:000005">
    <property type="entry name" value="Guanylate kinase"/>
    <property type="match status" value="1"/>
</dbReference>
<keyword evidence="9" id="KW-0418">Kinase</keyword>
<dbReference type="CDD" id="cd00071">
    <property type="entry name" value="GMPK"/>
    <property type="match status" value="1"/>
</dbReference>
<evidence type="ECO:0000256" key="1">
    <source>
        <dbReference type="ARBA" id="ARBA00003531"/>
    </source>
</evidence>
<gene>
    <name evidence="14" type="ORF">METZ01_LOCUS438286</name>
</gene>
<evidence type="ECO:0000256" key="7">
    <source>
        <dbReference type="ARBA" id="ARBA00022679"/>
    </source>
</evidence>
<evidence type="ECO:0000313" key="14">
    <source>
        <dbReference type="EMBL" id="SVD85432.1"/>
    </source>
</evidence>
<comment type="similarity">
    <text evidence="3">Belongs to the guanylate kinase family.</text>
</comment>
<evidence type="ECO:0000259" key="13">
    <source>
        <dbReference type="PROSITE" id="PS50052"/>
    </source>
</evidence>
<dbReference type="GO" id="GO:0004385">
    <property type="term" value="F:GMP kinase activity"/>
    <property type="evidence" value="ECO:0007669"/>
    <property type="project" value="UniProtKB-EC"/>
</dbReference>
<protein>
    <recommendedName>
        <fullName evidence="5">Guanylate kinase</fullName>
        <ecNumber evidence="4">2.7.4.8</ecNumber>
    </recommendedName>
    <alternativeName>
        <fullName evidence="11">GMP kinase</fullName>
    </alternativeName>
</protein>
<dbReference type="EC" id="2.7.4.8" evidence="4"/>
<dbReference type="PROSITE" id="PS50052">
    <property type="entry name" value="GUANYLATE_KINASE_2"/>
    <property type="match status" value="1"/>
</dbReference>
<keyword evidence="10" id="KW-0067">ATP-binding</keyword>
<evidence type="ECO:0000256" key="12">
    <source>
        <dbReference type="ARBA" id="ARBA00048594"/>
    </source>
</evidence>
<feature type="domain" description="Guanylate kinase-like" evidence="13">
    <location>
        <begin position="15"/>
        <end position="118"/>
    </location>
</feature>
<dbReference type="InterPro" id="IPR020590">
    <property type="entry name" value="Guanylate_kinase_CS"/>
</dbReference>
<dbReference type="AlphaFoldDB" id="A0A382YQ89"/>
<dbReference type="Pfam" id="PF00625">
    <property type="entry name" value="Guanylate_kin"/>
    <property type="match status" value="1"/>
</dbReference>
<dbReference type="InterPro" id="IPR027417">
    <property type="entry name" value="P-loop_NTPase"/>
</dbReference>
<proteinExistence type="inferred from homology"/>
<dbReference type="EMBL" id="UINC01177668">
    <property type="protein sequence ID" value="SVD85432.1"/>
    <property type="molecule type" value="Genomic_DNA"/>
</dbReference>
<organism evidence="14">
    <name type="scientific">marine metagenome</name>
    <dbReference type="NCBI Taxonomy" id="408172"/>
    <lineage>
        <taxon>unclassified sequences</taxon>
        <taxon>metagenomes</taxon>
        <taxon>ecological metagenomes</taxon>
    </lineage>
</organism>
<dbReference type="GO" id="GO:0005524">
    <property type="term" value="F:ATP binding"/>
    <property type="evidence" value="ECO:0007669"/>
    <property type="project" value="UniProtKB-KW"/>
</dbReference>
<comment type="catalytic activity">
    <reaction evidence="12">
        <text>GMP + ATP = GDP + ADP</text>
        <dbReference type="Rhea" id="RHEA:20780"/>
        <dbReference type="ChEBI" id="CHEBI:30616"/>
        <dbReference type="ChEBI" id="CHEBI:58115"/>
        <dbReference type="ChEBI" id="CHEBI:58189"/>
        <dbReference type="ChEBI" id="CHEBI:456216"/>
        <dbReference type="EC" id="2.7.4.8"/>
    </reaction>
</comment>
<dbReference type="PANTHER" id="PTHR23117:SF13">
    <property type="entry name" value="GUANYLATE KINASE"/>
    <property type="match status" value="1"/>
</dbReference>